<evidence type="ECO:0000313" key="1">
    <source>
        <dbReference type="EMBL" id="GBL87712.1"/>
    </source>
</evidence>
<keyword evidence="2" id="KW-1185">Reference proteome</keyword>
<evidence type="ECO:0000313" key="2">
    <source>
        <dbReference type="Proteomes" id="UP000499080"/>
    </source>
</evidence>
<gene>
    <name evidence="1" type="ORF">AVEN_81331_1</name>
</gene>
<reference evidence="1 2" key="1">
    <citation type="journal article" date="2019" name="Sci. Rep.">
        <title>Orb-weaving spider Araneus ventricosus genome elucidates the spidroin gene catalogue.</title>
        <authorList>
            <person name="Kono N."/>
            <person name="Nakamura H."/>
            <person name="Ohtoshi R."/>
            <person name="Moran D.A.P."/>
            <person name="Shinohara A."/>
            <person name="Yoshida Y."/>
            <person name="Fujiwara M."/>
            <person name="Mori M."/>
            <person name="Tomita M."/>
            <person name="Arakawa K."/>
        </authorList>
    </citation>
    <scope>NUCLEOTIDE SEQUENCE [LARGE SCALE GENOMIC DNA]</scope>
</reference>
<dbReference type="OrthoDB" id="6437556at2759"/>
<proteinExistence type="predicted"/>
<dbReference type="AlphaFoldDB" id="A0A4Y2B5V4"/>
<comment type="caution">
    <text evidence="1">The sequence shown here is derived from an EMBL/GenBank/DDBJ whole genome shotgun (WGS) entry which is preliminary data.</text>
</comment>
<dbReference type="EMBL" id="BGPR01000055">
    <property type="protein sequence ID" value="GBL87712.1"/>
    <property type="molecule type" value="Genomic_DNA"/>
</dbReference>
<sequence length="179" mass="19778">MAACLGDELVQAKTAIEGQRLPAVVAEVWRGECKPMCLPVVVVEIWRGMQAHVSTSSTKHGSNIGVKDNLYNAKDLVSLFSVKTHAGNPDNELVDHFAKIASSCGADMSIPAPYSYVKRVYKEFLMNEGNSYWKNSTTGKCTKEILPSANLDLLISNKYAIYRLTNQGPFPAYLCRFKI</sequence>
<evidence type="ECO:0008006" key="3">
    <source>
        <dbReference type="Google" id="ProtNLM"/>
    </source>
</evidence>
<accession>A0A4Y2B5V4</accession>
<protein>
    <recommendedName>
        <fullName evidence="3">RNase H type-1 domain-containing protein</fullName>
    </recommendedName>
</protein>
<name>A0A4Y2B5V4_ARAVE</name>
<dbReference type="Proteomes" id="UP000499080">
    <property type="component" value="Unassembled WGS sequence"/>
</dbReference>
<organism evidence="1 2">
    <name type="scientific">Araneus ventricosus</name>
    <name type="common">Orbweaver spider</name>
    <name type="synonym">Epeira ventricosa</name>
    <dbReference type="NCBI Taxonomy" id="182803"/>
    <lineage>
        <taxon>Eukaryota</taxon>
        <taxon>Metazoa</taxon>
        <taxon>Ecdysozoa</taxon>
        <taxon>Arthropoda</taxon>
        <taxon>Chelicerata</taxon>
        <taxon>Arachnida</taxon>
        <taxon>Araneae</taxon>
        <taxon>Araneomorphae</taxon>
        <taxon>Entelegynae</taxon>
        <taxon>Araneoidea</taxon>
        <taxon>Araneidae</taxon>
        <taxon>Araneus</taxon>
    </lineage>
</organism>